<keyword evidence="2" id="KW-1185">Reference proteome</keyword>
<proteinExistence type="predicted"/>
<dbReference type="EMBL" id="KK107031">
    <property type="protein sequence ID" value="EZA62130.1"/>
    <property type="molecule type" value="Genomic_DNA"/>
</dbReference>
<dbReference type="Proteomes" id="UP000053097">
    <property type="component" value="Unassembled WGS sequence"/>
</dbReference>
<name>A0A026X1G4_OOCBI</name>
<reference evidence="1 2" key="1">
    <citation type="journal article" date="2014" name="Curr. Biol.">
        <title>The genome of the clonal raider ant Cerapachys biroi.</title>
        <authorList>
            <person name="Oxley P.R."/>
            <person name="Ji L."/>
            <person name="Fetter-Pruneda I."/>
            <person name="McKenzie S.K."/>
            <person name="Li C."/>
            <person name="Hu H."/>
            <person name="Zhang G."/>
            <person name="Kronauer D.J."/>
        </authorList>
    </citation>
    <scope>NUCLEOTIDE SEQUENCE [LARGE SCALE GENOMIC DNA]</scope>
</reference>
<evidence type="ECO:0000313" key="2">
    <source>
        <dbReference type="Proteomes" id="UP000053097"/>
    </source>
</evidence>
<evidence type="ECO:0000313" key="1">
    <source>
        <dbReference type="EMBL" id="EZA62130.1"/>
    </source>
</evidence>
<accession>A0A026X1G4</accession>
<gene>
    <name evidence="1" type="ORF">X777_05457</name>
</gene>
<sequence length="61" mass="7055">MERGFLTCAEVSRVSRVLFTKIFIAARDKEPIRGAANQCRKKAKRERAHTLINLRDTIRLV</sequence>
<protein>
    <submittedName>
        <fullName evidence="1">Uncharacterized protein</fullName>
    </submittedName>
</protein>
<organism evidence="1 2">
    <name type="scientific">Ooceraea biroi</name>
    <name type="common">Clonal raider ant</name>
    <name type="synonym">Cerapachys biroi</name>
    <dbReference type="NCBI Taxonomy" id="2015173"/>
    <lineage>
        <taxon>Eukaryota</taxon>
        <taxon>Metazoa</taxon>
        <taxon>Ecdysozoa</taxon>
        <taxon>Arthropoda</taxon>
        <taxon>Hexapoda</taxon>
        <taxon>Insecta</taxon>
        <taxon>Pterygota</taxon>
        <taxon>Neoptera</taxon>
        <taxon>Endopterygota</taxon>
        <taxon>Hymenoptera</taxon>
        <taxon>Apocrita</taxon>
        <taxon>Aculeata</taxon>
        <taxon>Formicoidea</taxon>
        <taxon>Formicidae</taxon>
        <taxon>Dorylinae</taxon>
        <taxon>Ooceraea</taxon>
    </lineage>
</organism>
<dbReference type="AlphaFoldDB" id="A0A026X1G4"/>